<dbReference type="SMART" id="SM00671">
    <property type="entry name" value="SEL1"/>
    <property type="match status" value="3"/>
</dbReference>
<proteinExistence type="predicted"/>
<dbReference type="Proteomes" id="UP000653472">
    <property type="component" value="Unassembled WGS sequence"/>
</dbReference>
<keyword evidence="2" id="KW-0812">Transmembrane</keyword>
<feature type="compositionally biased region" description="Low complexity" evidence="1">
    <location>
        <begin position="704"/>
        <end position="715"/>
    </location>
</feature>
<dbReference type="PANTHER" id="PTHR11102">
    <property type="entry name" value="SEL-1-LIKE PROTEIN"/>
    <property type="match status" value="1"/>
</dbReference>
<dbReference type="SUPFAM" id="SSF81901">
    <property type="entry name" value="HCP-like"/>
    <property type="match status" value="2"/>
</dbReference>
<comment type="caution">
    <text evidence="3">The sequence shown here is derived from an EMBL/GenBank/DDBJ whole genome shotgun (WGS) entry which is preliminary data.</text>
</comment>
<evidence type="ECO:0008006" key="5">
    <source>
        <dbReference type="Google" id="ProtNLM"/>
    </source>
</evidence>
<evidence type="ECO:0000313" key="4">
    <source>
        <dbReference type="Proteomes" id="UP000653472"/>
    </source>
</evidence>
<dbReference type="AlphaFoldDB" id="A0A969W9F2"/>
<dbReference type="InterPro" id="IPR050767">
    <property type="entry name" value="Sel1_AlgK"/>
</dbReference>
<sequence>MKSVQRTGLPARGLIPVAVAALVFGVGFDAWGYGNHLDKNGEGVLVHGAQGLPDIDRGQEAAREGRLQDAETDLKPLAQRGYVEAQISLAKLYVNVGTPDRIRDAIGWLRTARSRDPLDTEVPLGRLLAEQADDASIAEGEKLLDNAWQKRRDPDALAGLLRLYTDHPELDTGHRAAALVAQAEKIPLANVQSSVIGWYRSTRAVDDHERKLAVLCTRWVDSVPECYVDLARNARVAEDTPYLKQLVADGSRKYDDGIVTPDTLASLARVLVVPIRGAAAGQGDDEDEDEPAPAVKVSDVTEDPDEHSEATLLSPGPQQAALACTRVQLTPTQTASSPSTPVAAGPAAQTDLANALLKKMLNGPDESPVLAASVVTRYSYLLPNTDIETPLKQAAARGDAQAQLALGQLYMIGARAQRDPQRALRALLDAAQQPDTAIKAHYLLGRLYAYGYLGESEPLLAAQYLMWSARRGYASADRALARLFVNGKGVCPNLENAYVFARLGAEGGSASSAQLEQQIAARLPAVQMAQAQKMYVAESQARPSAYQIPQTLLARAQADAASEDIDAVADDAGTSGFVAAAQPQPSPAMPVSAPAPAPAAEPQRQVSDATPVRHASAAVDVANTAPPSPSPTMAPVALRMDETPTLARAPAKARVADETASPDARPPAPPVHEIQLSHTPSSDPAVRRLLEGLRVSTTAETRPDSSASATSADATQPMAAETSTASRTEQ</sequence>
<keyword evidence="4" id="KW-1185">Reference proteome</keyword>
<feature type="compositionally biased region" description="Polar residues" evidence="1">
    <location>
        <begin position="721"/>
        <end position="730"/>
    </location>
</feature>
<keyword evidence="2" id="KW-1133">Transmembrane helix</keyword>
<evidence type="ECO:0000313" key="3">
    <source>
        <dbReference type="EMBL" id="NKF22423.1"/>
    </source>
</evidence>
<feature type="transmembrane region" description="Helical" evidence="2">
    <location>
        <begin position="12"/>
        <end position="33"/>
    </location>
</feature>
<feature type="region of interest" description="Disordered" evidence="1">
    <location>
        <begin position="647"/>
        <end position="730"/>
    </location>
</feature>
<feature type="region of interest" description="Disordered" evidence="1">
    <location>
        <begin position="279"/>
        <end position="316"/>
    </location>
</feature>
<organism evidence="3 4">
    <name type="scientific">Solimonas marina</name>
    <dbReference type="NCBI Taxonomy" id="2714601"/>
    <lineage>
        <taxon>Bacteria</taxon>
        <taxon>Pseudomonadati</taxon>
        <taxon>Pseudomonadota</taxon>
        <taxon>Gammaproteobacteria</taxon>
        <taxon>Nevskiales</taxon>
        <taxon>Nevskiaceae</taxon>
        <taxon>Solimonas</taxon>
    </lineage>
</organism>
<feature type="region of interest" description="Disordered" evidence="1">
    <location>
        <begin position="580"/>
        <end position="635"/>
    </location>
</feature>
<dbReference type="EMBL" id="JAAVXB010000004">
    <property type="protein sequence ID" value="NKF22423.1"/>
    <property type="molecule type" value="Genomic_DNA"/>
</dbReference>
<dbReference type="RefSeq" id="WP_168147682.1">
    <property type="nucleotide sequence ID" value="NZ_JAAVXB010000004.1"/>
</dbReference>
<dbReference type="InterPro" id="IPR011990">
    <property type="entry name" value="TPR-like_helical_dom_sf"/>
</dbReference>
<dbReference type="InterPro" id="IPR006597">
    <property type="entry name" value="Sel1-like"/>
</dbReference>
<protein>
    <recommendedName>
        <fullName evidence="5">Sel1 repeat family protein</fullName>
    </recommendedName>
</protein>
<keyword evidence="2" id="KW-0472">Membrane</keyword>
<evidence type="ECO:0000256" key="1">
    <source>
        <dbReference type="SAM" id="MobiDB-lite"/>
    </source>
</evidence>
<evidence type="ECO:0000256" key="2">
    <source>
        <dbReference type="SAM" id="Phobius"/>
    </source>
</evidence>
<reference evidence="3" key="1">
    <citation type="submission" date="2020-03" db="EMBL/GenBank/DDBJ databases">
        <title>Solimonas marina sp. nov., isolated from deep seawater of the Pacific Ocean.</title>
        <authorList>
            <person name="Liu X."/>
            <person name="Lai Q."/>
            <person name="Sun F."/>
            <person name="Gai Y."/>
            <person name="Li G."/>
            <person name="Shao Z."/>
        </authorList>
    </citation>
    <scope>NUCLEOTIDE SEQUENCE</scope>
    <source>
        <strain evidence="3">C16B3</strain>
    </source>
</reference>
<name>A0A969W9F2_9GAMM</name>
<gene>
    <name evidence="3" type="ORF">G7Y82_08830</name>
</gene>
<dbReference type="Gene3D" id="1.25.40.10">
    <property type="entry name" value="Tetratricopeptide repeat domain"/>
    <property type="match status" value="1"/>
</dbReference>
<dbReference type="PANTHER" id="PTHR11102:SF160">
    <property type="entry name" value="ERAD-ASSOCIATED E3 UBIQUITIN-PROTEIN LIGASE COMPONENT HRD3"/>
    <property type="match status" value="1"/>
</dbReference>
<accession>A0A969W9F2</accession>
<feature type="compositionally biased region" description="Pro residues" evidence="1">
    <location>
        <begin position="584"/>
        <end position="599"/>
    </location>
</feature>